<dbReference type="GO" id="GO:0005615">
    <property type="term" value="C:extracellular space"/>
    <property type="evidence" value="ECO:0007669"/>
    <property type="project" value="TreeGrafter"/>
</dbReference>
<dbReference type="eggNOG" id="KOG2579">
    <property type="taxonomic scope" value="Eukaryota"/>
</dbReference>
<organism>
    <name type="scientific">Culex quinquefasciatus</name>
    <name type="common">Southern house mosquito</name>
    <name type="synonym">Culex pungens</name>
    <dbReference type="NCBI Taxonomy" id="7176"/>
    <lineage>
        <taxon>Eukaryota</taxon>
        <taxon>Metazoa</taxon>
        <taxon>Ecdysozoa</taxon>
        <taxon>Arthropoda</taxon>
        <taxon>Hexapoda</taxon>
        <taxon>Insecta</taxon>
        <taxon>Pterygota</taxon>
        <taxon>Neoptera</taxon>
        <taxon>Endopterygota</taxon>
        <taxon>Diptera</taxon>
        <taxon>Nematocera</taxon>
        <taxon>Culicoidea</taxon>
        <taxon>Culicidae</taxon>
        <taxon>Culicinae</taxon>
        <taxon>Culicini</taxon>
        <taxon>Culex</taxon>
        <taxon>Culex</taxon>
    </lineage>
</organism>
<protein>
    <submittedName>
        <fullName evidence="2 3">Fibrinogen and fibronectin</fullName>
    </submittedName>
</protein>
<dbReference type="EnsemblMetazoa" id="CPIJ000331-RA">
    <property type="protein sequence ID" value="CPIJ000331-PA"/>
    <property type="gene ID" value="CPIJ000331"/>
</dbReference>
<feature type="domain" description="Fibrinogen C-terminal" evidence="1">
    <location>
        <begin position="11"/>
        <end position="128"/>
    </location>
</feature>
<dbReference type="HOGENOM" id="CLU_038628_6_2_1"/>
<evidence type="ECO:0000313" key="4">
    <source>
        <dbReference type="Proteomes" id="UP000002320"/>
    </source>
</evidence>
<evidence type="ECO:0000313" key="2">
    <source>
        <dbReference type="EMBL" id="EDS31757.1"/>
    </source>
</evidence>
<dbReference type="AlphaFoldDB" id="B0VZM0"/>
<dbReference type="Gene3D" id="4.10.530.10">
    <property type="entry name" value="Gamma-fibrinogen Carboxyl Terminal Fragment, domain 2"/>
    <property type="match status" value="1"/>
</dbReference>
<dbReference type="OMA" id="DYLEYKN"/>
<dbReference type="InterPro" id="IPR014716">
    <property type="entry name" value="Fibrinogen_a/b/g_C_1"/>
</dbReference>
<dbReference type="VEuPathDB" id="VectorBase:CPIJ000331"/>
<reference evidence="2" key="1">
    <citation type="submission" date="2007-03" db="EMBL/GenBank/DDBJ databases">
        <title>Annotation of Culex pipiens quinquefasciatus.</title>
        <authorList>
            <consortium name="The Broad Institute Genome Sequencing Platform"/>
            <person name="Atkinson P.W."/>
            <person name="Hemingway J."/>
            <person name="Christensen B.M."/>
            <person name="Higgs S."/>
            <person name="Kodira C."/>
            <person name="Hannick L."/>
            <person name="Megy K."/>
            <person name="O'Leary S."/>
            <person name="Pearson M."/>
            <person name="Haas B.J."/>
            <person name="Mauceli E."/>
            <person name="Wortman J.R."/>
            <person name="Lee N.H."/>
            <person name="Guigo R."/>
            <person name="Stanke M."/>
            <person name="Alvarado L."/>
            <person name="Amedeo P."/>
            <person name="Antoine C.H."/>
            <person name="Arensburger P."/>
            <person name="Bidwell S.L."/>
            <person name="Crawford M."/>
            <person name="Camaro F."/>
            <person name="Devon K."/>
            <person name="Engels R."/>
            <person name="Hammond M."/>
            <person name="Howarth C."/>
            <person name="Koehrsen M."/>
            <person name="Lawson D."/>
            <person name="Montgomery P."/>
            <person name="Nene V."/>
            <person name="Nusbaum C."/>
            <person name="Puiu D."/>
            <person name="Romero-Severson J."/>
            <person name="Severson D.W."/>
            <person name="Shumway M."/>
            <person name="Sisk P."/>
            <person name="Stolte C."/>
            <person name="Zeng Q."/>
            <person name="Eisenstadt E."/>
            <person name="Fraser-Liggett C."/>
            <person name="Strausberg R."/>
            <person name="Galagan J."/>
            <person name="Birren B."/>
            <person name="Collins F.H."/>
        </authorList>
    </citation>
    <scope>NUCLEOTIDE SEQUENCE [LARGE SCALE GENOMIC DNA]</scope>
    <source>
        <strain evidence="2">JHB</strain>
    </source>
</reference>
<dbReference type="STRING" id="7176.B0VZM0"/>
<reference evidence="3" key="2">
    <citation type="submission" date="2021-02" db="UniProtKB">
        <authorList>
            <consortium name="EnsemblMetazoa"/>
        </authorList>
    </citation>
    <scope>IDENTIFICATION</scope>
    <source>
        <strain evidence="3">JHB</strain>
    </source>
</reference>
<dbReference type="Gene3D" id="3.90.215.10">
    <property type="entry name" value="Gamma Fibrinogen, chain A, domain 1"/>
    <property type="match status" value="1"/>
</dbReference>
<dbReference type="Proteomes" id="UP000002320">
    <property type="component" value="Unassembled WGS sequence"/>
</dbReference>
<dbReference type="SUPFAM" id="SSF56496">
    <property type="entry name" value="Fibrinogen C-terminal domain-like"/>
    <property type="match status" value="1"/>
</dbReference>
<dbReference type="VEuPathDB" id="VectorBase:CQUJHB015589"/>
<accession>B0VZM0</accession>
<dbReference type="InterPro" id="IPR050373">
    <property type="entry name" value="Fibrinogen_C-term_domain"/>
</dbReference>
<dbReference type="OrthoDB" id="7734170at2759"/>
<sequence length="170" mass="19640">MLMAKMDYLEYKNWTEYKNGFGDLNGEFWLGLDKIHVLTKTKVRELLIQVVDFAGNVYHSKYGAFAVGSEDEKFDLKSSLVYQSGNMGDSLTQHKGRKFTTYDSDNDAYGPGNCAGMYHGAWWYNQCHNRFLELQVEIKEQIESVLLKQEKSERAVLEQTSKKCSLIMKH</sequence>
<keyword evidence="4" id="KW-1185">Reference proteome</keyword>
<dbReference type="InParanoid" id="B0VZM0"/>
<proteinExistence type="predicted"/>
<dbReference type="Pfam" id="PF00147">
    <property type="entry name" value="Fibrinogen_C"/>
    <property type="match status" value="1"/>
</dbReference>
<evidence type="ECO:0000259" key="1">
    <source>
        <dbReference type="PROSITE" id="PS51406"/>
    </source>
</evidence>
<dbReference type="PANTHER" id="PTHR19143">
    <property type="entry name" value="FIBRINOGEN/TENASCIN/ANGIOPOEITIN"/>
    <property type="match status" value="1"/>
</dbReference>
<dbReference type="PROSITE" id="PS51406">
    <property type="entry name" value="FIBRINOGEN_C_2"/>
    <property type="match status" value="1"/>
</dbReference>
<dbReference type="KEGG" id="cqu:CpipJ_CPIJ000331"/>
<dbReference type="InterPro" id="IPR002181">
    <property type="entry name" value="Fibrinogen_a/b/g_C_dom"/>
</dbReference>
<dbReference type="SMART" id="SM00186">
    <property type="entry name" value="FBG"/>
    <property type="match status" value="1"/>
</dbReference>
<evidence type="ECO:0000313" key="3">
    <source>
        <dbReference type="EnsemblMetazoa" id="CPIJ000331-PA"/>
    </source>
</evidence>
<gene>
    <name evidence="3" type="primary">6031055</name>
    <name evidence="2" type="ORF">CpipJ_CPIJ000331</name>
</gene>
<dbReference type="EMBL" id="DS231814">
    <property type="protein sequence ID" value="EDS31757.1"/>
    <property type="molecule type" value="Genomic_DNA"/>
</dbReference>
<name>B0VZM0_CULQU</name>
<dbReference type="InterPro" id="IPR036056">
    <property type="entry name" value="Fibrinogen-like_C"/>
</dbReference>